<reference evidence="1" key="1">
    <citation type="journal article" date="2014" name="Front. Microbiol.">
        <title>High frequency of phylogenetically diverse reductive dehalogenase-homologous genes in deep subseafloor sedimentary metagenomes.</title>
        <authorList>
            <person name="Kawai M."/>
            <person name="Futagami T."/>
            <person name="Toyoda A."/>
            <person name="Takaki Y."/>
            <person name="Nishi S."/>
            <person name="Hori S."/>
            <person name="Arai W."/>
            <person name="Tsubouchi T."/>
            <person name="Morono Y."/>
            <person name="Uchiyama I."/>
            <person name="Ito T."/>
            <person name="Fujiyama A."/>
            <person name="Inagaki F."/>
            <person name="Takami H."/>
        </authorList>
    </citation>
    <scope>NUCLEOTIDE SEQUENCE</scope>
    <source>
        <strain evidence="1">Expedition CK06-06</strain>
    </source>
</reference>
<gene>
    <name evidence="1" type="ORF">S03H2_57209</name>
</gene>
<comment type="caution">
    <text evidence="1">The sequence shown here is derived from an EMBL/GenBank/DDBJ whole genome shotgun (WGS) entry which is preliminary data.</text>
</comment>
<evidence type="ECO:0000313" key="1">
    <source>
        <dbReference type="EMBL" id="GAH79557.1"/>
    </source>
</evidence>
<proteinExistence type="predicted"/>
<name>X1ID03_9ZZZZ</name>
<sequence>VRCVQLRINSNVVPPESSRQAVALALAEARSIRTGRAVEID</sequence>
<dbReference type="EMBL" id="BARU01036662">
    <property type="protein sequence ID" value="GAH79557.1"/>
    <property type="molecule type" value="Genomic_DNA"/>
</dbReference>
<protein>
    <submittedName>
        <fullName evidence="1">Uncharacterized protein</fullName>
    </submittedName>
</protein>
<dbReference type="AlphaFoldDB" id="X1ID03"/>
<accession>X1ID03</accession>
<organism evidence="1">
    <name type="scientific">marine sediment metagenome</name>
    <dbReference type="NCBI Taxonomy" id="412755"/>
    <lineage>
        <taxon>unclassified sequences</taxon>
        <taxon>metagenomes</taxon>
        <taxon>ecological metagenomes</taxon>
    </lineage>
</organism>
<feature type="non-terminal residue" evidence="1">
    <location>
        <position position="1"/>
    </location>
</feature>